<gene>
    <name evidence="2" type="ORF">PPERSA_11016</name>
</gene>
<evidence type="ECO:0000313" key="2">
    <source>
        <dbReference type="EMBL" id="KRX07467.1"/>
    </source>
</evidence>
<protein>
    <submittedName>
        <fullName evidence="2">Uncharacterized protein</fullName>
    </submittedName>
</protein>
<dbReference type="Proteomes" id="UP000054937">
    <property type="component" value="Unassembled WGS sequence"/>
</dbReference>
<dbReference type="AlphaFoldDB" id="A0A0V0QZ03"/>
<comment type="caution">
    <text evidence="2">The sequence shown here is derived from an EMBL/GenBank/DDBJ whole genome shotgun (WGS) entry which is preliminary data.</text>
</comment>
<dbReference type="EMBL" id="LDAU01000082">
    <property type="protein sequence ID" value="KRX07467.1"/>
    <property type="molecule type" value="Genomic_DNA"/>
</dbReference>
<evidence type="ECO:0000313" key="3">
    <source>
        <dbReference type="Proteomes" id="UP000054937"/>
    </source>
</evidence>
<keyword evidence="3" id="KW-1185">Reference proteome</keyword>
<proteinExistence type="predicted"/>
<sequence length="477" mass="57104">MAKEKKKTNNNQCKKQQNQAQSRKSKYNDTSQYESSIKHEKLKQVVIQVPKLKENSKNSEYDENFFESFRFQEAIKQINIYEPELIIRFQIQRENIEFCSKIMIQNNAGLVLYQDENQNKSNHKNQNQNENFSKIQDLSQKYININKKSRKFDFEEDYENNNINIDKNQKKKVIHSFICDIHIEISRQITYIQQKKQIKEFSIIDSYKEDINQINEKGIVSVIQGLIINQGFTVKLNSLYVKLCKGIDMDISDKYQYYNQYDMGIIQDYFGGVIEILDFFQSIYFYLEKGVLFEGGGEQQYEILDIFVIVQRIVQKNLNVFVNLEGIQEEIPFGLIQKLHQNLAYQKSEMSYFVNILWSLQENQNDKEKEKEKQRYNQITFENGKIKRDFKIVEYKEQELTIQSGGRKTKNNYQGSDSIYEEKLHLFSVYELQDSERPWLEFRFFLVCEKLRYEQNQEMGQNEFLKKALFLENVSYL</sequence>
<name>A0A0V0QZ03_PSEPJ</name>
<feature type="region of interest" description="Disordered" evidence="1">
    <location>
        <begin position="1"/>
        <end position="36"/>
    </location>
</feature>
<accession>A0A0V0QZ03</accession>
<organism evidence="2 3">
    <name type="scientific">Pseudocohnilembus persalinus</name>
    <name type="common">Ciliate</name>
    <dbReference type="NCBI Taxonomy" id="266149"/>
    <lineage>
        <taxon>Eukaryota</taxon>
        <taxon>Sar</taxon>
        <taxon>Alveolata</taxon>
        <taxon>Ciliophora</taxon>
        <taxon>Intramacronucleata</taxon>
        <taxon>Oligohymenophorea</taxon>
        <taxon>Scuticociliatia</taxon>
        <taxon>Philasterida</taxon>
        <taxon>Pseudocohnilembidae</taxon>
        <taxon>Pseudocohnilembus</taxon>
    </lineage>
</organism>
<reference evidence="2 3" key="1">
    <citation type="journal article" date="2015" name="Sci. Rep.">
        <title>Genome of the facultative scuticociliatosis pathogen Pseudocohnilembus persalinus provides insight into its virulence through horizontal gene transfer.</title>
        <authorList>
            <person name="Xiong J."/>
            <person name="Wang G."/>
            <person name="Cheng J."/>
            <person name="Tian M."/>
            <person name="Pan X."/>
            <person name="Warren A."/>
            <person name="Jiang C."/>
            <person name="Yuan D."/>
            <person name="Miao W."/>
        </authorList>
    </citation>
    <scope>NUCLEOTIDE SEQUENCE [LARGE SCALE GENOMIC DNA]</scope>
    <source>
        <strain evidence="2">36N120E</strain>
    </source>
</reference>
<evidence type="ECO:0000256" key="1">
    <source>
        <dbReference type="SAM" id="MobiDB-lite"/>
    </source>
</evidence>
<feature type="compositionally biased region" description="Low complexity" evidence="1">
    <location>
        <begin position="9"/>
        <end position="19"/>
    </location>
</feature>
<dbReference type="InParanoid" id="A0A0V0QZ03"/>